<dbReference type="PANTHER" id="PTHR43784:SF2">
    <property type="entry name" value="GDSL-LIKE LIPASE_ACYLHYDROLASE, PUTATIVE (AFU_ORTHOLOGUE AFUA_2G00820)-RELATED"/>
    <property type="match status" value="1"/>
</dbReference>
<dbReference type="PANTHER" id="PTHR43784">
    <property type="entry name" value="GDSL-LIKE LIPASE/ACYLHYDROLASE, PUTATIVE (AFU_ORTHOLOGUE AFUA_2G00820)-RELATED"/>
    <property type="match status" value="1"/>
</dbReference>
<dbReference type="CDD" id="cd01830">
    <property type="entry name" value="XynE_like"/>
    <property type="match status" value="1"/>
</dbReference>
<protein>
    <submittedName>
        <fullName evidence="2">Esterase</fullName>
    </submittedName>
</protein>
<feature type="domain" description="SGNH hydrolase-type esterase" evidence="1">
    <location>
        <begin position="177"/>
        <end position="372"/>
    </location>
</feature>
<name>A0A8I0Q1N8_MORMO</name>
<dbReference type="InterPro" id="IPR013830">
    <property type="entry name" value="SGNH_hydro"/>
</dbReference>
<dbReference type="InterPro" id="IPR053140">
    <property type="entry name" value="GDSL_Rv0518-like"/>
</dbReference>
<dbReference type="InterPro" id="IPR036514">
    <property type="entry name" value="SGNH_hydro_sf"/>
</dbReference>
<proteinExistence type="predicted"/>
<evidence type="ECO:0000259" key="1">
    <source>
        <dbReference type="Pfam" id="PF13472"/>
    </source>
</evidence>
<dbReference type="AlphaFoldDB" id="A0A8I0Q1N8"/>
<dbReference type="Proteomes" id="UP000650477">
    <property type="component" value="Unassembled WGS sequence"/>
</dbReference>
<comment type="caution">
    <text evidence="2">The sequence shown here is derived from an EMBL/GenBank/DDBJ whole genome shotgun (WGS) entry which is preliminary data.</text>
</comment>
<evidence type="ECO:0000313" key="3">
    <source>
        <dbReference type="Proteomes" id="UP000650477"/>
    </source>
</evidence>
<dbReference type="Pfam" id="PF13472">
    <property type="entry name" value="Lipase_GDSL_2"/>
    <property type="match status" value="1"/>
</dbReference>
<dbReference type="SUPFAM" id="SSF52266">
    <property type="entry name" value="SGNH hydrolase"/>
    <property type="match status" value="1"/>
</dbReference>
<dbReference type="EMBL" id="PKLF01000017">
    <property type="protein sequence ID" value="MBE8614062.1"/>
    <property type="molecule type" value="Genomic_DNA"/>
</dbReference>
<accession>A0A8I0Q1N8</accession>
<organism evidence="2 3">
    <name type="scientific">Morganella morganii</name>
    <name type="common">Proteus morganii</name>
    <dbReference type="NCBI Taxonomy" id="582"/>
    <lineage>
        <taxon>Bacteria</taxon>
        <taxon>Pseudomonadati</taxon>
        <taxon>Pseudomonadota</taxon>
        <taxon>Gammaproteobacteria</taxon>
        <taxon>Enterobacterales</taxon>
        <taxon>Morganellaceae</taxon>
        <taxon>Morganella</taxon>
    </lineage>
</organism>
<dbReference type="GO" id="GO:0016788">
    <property type="term" value="F:hydrolase activity, acting on ester bonds"/>
    <property type="evidence" value="ECO:0007669"/>
    <property type="project" value="UniProtKB-ARBA"/>
</dbReference>
<evidence type="ECO:0000313" key="2">
    <source>
        <dbReference type="EMBL" id="MBE8614062.1"/>
    </source>
</evidence>
<dbReference type="RefSeq" id="WP_119312677.1">
    <property type="nucleotide sequence ID" value="NZ_CP032295.1"/>
</dbReference>
<gene>
    <name evidence="2" type="ORF">CYG68_16915</name>
</gene>
<sequence length="384" mass="41679">MSSSVRPICTWLSASQPASGEAFPFPPDIPAITGNQTLRQSLRISTGGQKLQLVFSNRYGTQPLVTGESYLSVPGQYRAIPVTFGGQQGPVIPAGDTLCSDEIALHVPSLSELTLRTFLPEPVPLNTFHWDARRFSLLEPGNRTRQEEAGNGEAVSSRLLLESMLIQPESEARTLVVIGDSMVDGNGVDMDTYGRWTDYLAERFIDENIAVVNAGQSGSRLLKDGIGISTLSRFERDVLMQPGVTACIVQVGLNDIGLAGTDLDPAGSVPSAADVITGYRQLLGMAQEKNIRMTGVTLVPLRGTGEYGMTGFYSPEKEAVRQDINHWMRTSGEFDAVIDSDRLVRDPVSPQQLSTDYDSGDHLHLNNKGHRLVAQSVPLTVIRP</sequence>
<dbReference type="Gene3D" id="3.40.50.1110">
    <property type="entry name" value="SGNH hydrolase"/>
    <property type="match status" value="1"/>
</dbReference>
<reference evidence="2" key="1">
    <citation type="submission" date="2017-12" db="EMBL/GenBank/DDBJ databases">
        <title>Genome sequencing and analysis.</title>
        <authorList>
            <person name="Huang Y.-T."/>
        </authorList>
    </citation>
    <scope>NUCLEOTIDE SEQUENCE</scope>
    <source>
        <strain evidence="2">VGH116</strain>
    </source>
</reference>